<feature type="region of interest" description="Disordered" evidence="1">
    <location>
        <begin position="126"/>
        <end position="151"/>
    </location>
</feature>
<evidence type="ECO:0000313" key="3">
    <source>
        <dbReference type="EMBL" id="GMM58620.1"/>
    </source>
</evidence>
<proteinExistence type="predicted"/>
<keyword evidence="2" id="KW-0732">Signal</keyword>
<name>A0AAV5S4G6_MAUHU</name>
<reference evidence="3 4" key="1">
    <citation type="journal article" date="2023" name="Elife">
        <title>Identification of key yeast species and microbe-microbe interactions impacting larval growth of Drosophila in the wild.</title>
        <authorList>
            <person name="Mure A."/>
            <person name="Sugiura Y."/>
            <person name="Maeda R."/>
            <person name="Honda K."/>
            <person name="Sakurai N."/>
            <person name="Takahashi Y."/>
            <person name="Watada M."/>
            <person name="Katoh T."/>
            <person name="Gotoh A."/>
            <person name="Gotoh Y."/>
            <person name="Taniguchi I."/>
            <person name="Nakamura K."/>
            <person name="Hayashi T."/>
            <person name="Katayama T."/>
            <person name="Uemura T."/>
            <person name="Hattori Y."/>
        </authorList>
    </citation>
    <scope>NUCLEOTIDE SEQUENCE [LARGE SCALE GENOMIC DNA]</scope>
    <source>
        <strain evidence="3 4">KH-74</strain>
    </source>
</reference>
<organism evidence="3 4">
    <name type="scientific">Maudiozyma humilis</name>
    <name type="common">Sour dough yeast</name>
    <name type="synonym">Kazachstania humilis</name>
    <dbReference type="NCBI Taxonomy" id="51915"/>
    <lineage>
        <taxon>Eukaryota</taxon>
        <taxon>Fungi</taxon>
        <taxon>Dikarya</taxon>
        <taxon>Ascomycota</taxon>
        <taxon>Saccharomycotina</taxon>
        <taxon>Saccharomycetes</taxon>
        <taxon>Saccharomycetales</taxon>
        <taxon>Saccharomycetaceae</taxon>
        <taxon>Maudiozyma</taxon>
    </lineage>
</organism>
<dbReference type="EMBL" id="BTGD01000025">
    <property type="protein sequence ID" value="GMM58620.1"/>
    <property type="molecule type" value="Genomic_DNA"/>
</dbReference>
<evidence type="ECO:0000256" key="2">
    <source>
        <dbReference type="SAM" id="SignalP"/>
    </source>
</evidence>
<feature type="chain" id="PRO_5043428225" evidence="2">
    <location>
        <begin position="19"/>
        <end position="202"/>
    </location>
</feature>
<evidence type="ECO:0000256" key="1">
    <source>
        <dbReference type="SAM" id="MobiDB-lite"/>
    </source>
</evidence>
<dbReference type="Proteomes" id="UP001377567">
    <property type="component" value="Unassembled WGS sequence"/>
</dbReference>
<comment type="caution">
    <text evidence="3">The sequence shown here is derived from an EMBL/GenBank/DDBJ whole genome shotgun (WGS) entry which is preliminary data.</text>
</comment>
<keyword evidence="4" id="KW-1185">Reference proteome</keyword>
<dbReference type="AlphaFoldDB" id="A0AAV5S4G6"/>
<sequence length="202" mass="21118">MLFTKSIALLSLCASALAGFNNDTETKQTTTLYPATPVSVEAKTTTWTLSDDTTTSYITFTYFQTHTLSDITTSAAANDAADNNKVAVVTDSVTASSSDSESETTTLTSTLYSTLTQGYSNSTIATSSPATITSSPVPSSASSIDPQSTSDDSNVTIVYVTLAPITSYVTITADPVTQFVTVTAEPTTSANSMLWSNTTITN</sequence>
<feature type="compositionally biased region" description="Low complexity" evidence="1">
    <location>
        <begin position="126"/>
        <end position="144"/>
    </location>
</feature>
<protein>
    <submittedName>
        <fullName evidence="3">Uncharacterized protein</fullName>
    </submittedName>
</protein>
<gene>
    <name evidence="3" type="ORF">DAKH74_052370</name>
</gene>
<evidence type="ECO:0000313" key="4">
    <source>
        <dbReference type="Proteomes" id="UP001377567"/>
    </source>
</evidence>
<accession>A0AAV5S4G6</accession>
<feature type="signal peptide" evidence="2">
    <location>
        <begin position="1"/>
        <end position="18"/>
    </location>
</feature>